<dbReference type="FunFam" id="3.90.550.10:FF:000059">
    <property type="entry name" value="Hexosyltransferase"/>
    <property type="match status" value="1"/>
</dbReference>
<evidence type="ECO:0000256" key="14">
    <source>
        <dbReference type="SAM" id="Coils"/>
    </source>
</evidence>
<evidence type="ECO:0000256" key="1">
    <source>
        <dbReference type="ARBA" id="ARBA00004447"/>
    </source>
</evidence>
<dbReference type="PANTHER" id="PTHR12369:SF19">
    <property type="entry name" value="CHONDROITIN SULFATE N-ACETYLGALACTOSAMINYLTRANSFERASE 1"/>
    <property type="match status" value="1"/>
</dbReference>
<name>A0AAD7WQN0_9TELE</name>
<evidence type="ECO:0000256" key="7">
    <source>
        <dbReference type="ARBA" id="ARBA00022989"/>
    </source>
</evidence>
<keyword evidence="6 13" id="KW-0735">Signal-anchor</keyword>
<keyword evidence="10 13" id="KW-0472">Membrane</keyword>
<dbReference type="AlphaFoldDB" id="A0AAD7WQN0"/>
<comment type="caution">
    <text evidence="15">The sequence shown here is derived from an EMBL/GenBank/DDBJ whole genome shotgun (WGS) entry which is preliminary data.</text>
</comment>
<dbReference type="Gene3D" id="3.90.550.10">
    <property type="entry name" value="Spore Coat Polysaccharide Biosynthesis Protein SpsA, Chain A"/>
    <property type="match status" value="1"/>
</dbReference>
<dbReference type="GO" id="GO:0047238">
    <property type="term" value="F:glucuronosyl-N-acetylgalactosaminyl-proteoglycan 4-beta-N-acetylgalactosaminyltransferase activity"/>
    <property type="evidence" value="ECO:0007669"/>
    <property type="project" value="TreeGrafter"/>
</dbReference>
<evidence type="ECO:0000256" key="12">
    <source>
        <dbReference type="ARBA" id="ARBA00052383"/>
    </source>
</evidence>
<evidence type="ECO:0000313" key="16">
    <source>
        <dbReference type="Proteomes" id="UP001221898"/>
    </source>
</evidence>
<feature type="coiled-coil region" evidence="14">
    <location>
        <begin position="63"/>
        <end position="101"/>
    </location>
</feature>
<dbReference type="Proteomes" id="UP001221898">
    <property type="component" value="Unassembled WGS sequence"/>
</dbReference>
<feature type="transmembrane region" description="Helical" evidence="13">
    <location>
        <begin position="9"/>
        <end position="31"/>
    </location>
</feature>
<keyword evidence="11" id="KW-0325">Glycoprotein</keyword>
<keyword evidence="7 13" id="KW-1133">Transmembrane helix</keyword>
<keyword evidence="3 13" id="KW-0808">Transferase</keyword>
<reference evidence="15" key="1">
    <citation type="journal article" date="2023" name="Science">
        <title>Genome structures resolve the early diversification of teleost fishes.</title>
        <authorList>
            <person name="Parey E."/>
            <person name="Louis A."/>
            <person name="Montfort J."/>
            <person name="Bouchez O."/>
            <person name="Roques C."/>
            <person name="Iampietro C."/>
            <person name="Lluch J."/>
            <person name="Castinel A."/>
            <person name="Donnadieu C."/>
            <person name="Desvignes T."/>
            <person name="Floi Bucao C."/>
            <person name="Jouanno E."/>
            <person name="Wen M."/>
            <person name="Mejri S."/>
            <person name="Dirks R."/>
            <person name="Jansen H."/>
            <person name="Henkel C."/>
            <person name="Chen W.J."/>
            <person name="Zahm M."/>
            <person name="Cabau C."/>
            <person name="Klopp C."/>
            <person name="Thompson A.W."/>
            <person name="Robinson-Rechavi M."/>
            <person name="Braasch I."/>
            <person name="Lecointre G."/>
            <person name="Bobe J."/>
            <person name="Postlethwait J.H."/>
            <person name="Berthelot C."/>
            <person name="Roest Crollius H."/>
            <person name="Guiguen Y."/>
        </authorList>
    </citation>
    <scope>NUCLEOTIDE SEQUENCE</scope>
    <source>
        <strain evidence="15">NC1722</strain>
    </source>
</reference>
<gene>
    <name evidence="15" type="ORF">AAFF_G00316820</name>
</gene>
<dbReference type="Pfam" id="PF05679">
    <property type="entry name" value="CHGN"/>
    <property type="match status" value="1"/>
</dbReference>
<evidence type="ECO:0000256" key="4">
    <source>
        <dbReference type="ARBA" id="ARBA00022692"/>
    </source>
</evidence>
<accession>A0AAD7WQN0</accession>
<dbReference type="InterPro" id="IPR008428">
    <property type="entry name" value="Chond_GalNAc"/>
</dbReference>
<keyword evidence="16" id="KW-1185">Reference proteome</keyword>
<keyword evidence="9 14" id="KW-0175">Coiled coil</keyword>
<evidence type="ECO:0000256" key="5">
    <source>
        <dbReference type="ARBA" id="ARBA00022723"/>
    </source>
</evidence>
<evidence type="ECO:0000256" key="3">
    <source>
        <dbReference type="ARBA" id="ARBA00022679"/>
    </source>
</evidence>
<dbReference type="GO" id="GO:0047237">
    <property type="term" value="F:glucuronylgalactosylproteoglycan 4-beta-N-acetylgalactosaminyltransferase activity"/>
    <property type="evidence" value="ECO:0007669"/>
    <property type="project" value="UniProtKB-EC"/>
</dbReference>
<evidence type="ECO:0000256" key="13">
    <source>
        <dbReference type="RuleBase" id="RU364016"/>
    </source>
</evidence>
<evidence type="ECO:0000256" key="2">
    <source>
        <dbReference type="ARBA" id="ARBA00009239"/>
    </source>
</evidence>
<dbReference type="GO" id="GO:0050650">
    <property type="term" value="P:chondroitin sulfate proteoglycan biosynthetic process"/>
    <property type="evidence" value="ECO:0007669"/>
    <property type="project" value="UniProtKB-ARBA"/>
</dbReference>
<evidence type="ECO:0000256" key="10">
    <source>
        <dbReference type="ARBA" id="ARBA00023136"/>
    </source>
</evidence>
<comment type="subcellular location">
    <subcellularLocation>
        <location evidence="1 13">Golgi apparatus</location>
        <location evidence="1 13">Golgi stack membrane</location>
        <topology evidence="1 13">Single-pass type II membrane protein</topology>
    </subcellularLocation>
</comment>
<dbReference type="EMBL" id="JAINUG010000047">
    <property type="protein sequence ID" value="KAJ8405702.1"/>
    <property type="molecule type" value="Genomic_DNA"/>
</dbReference>
<keyword evidence="8 13" id="KW-0333">Golgi apparatus</keyword>
<evidence type="ECO:0000256" key="8">
    <source>
        <dbReference type="ARBA" id="ARBA00023034"/>
    </source>
</evidence>
<sequence>MLQRGLLDCAVRVGVVLVVVCSCLSLFYVFACNPHSSNRLSPLFRDNIPTRKEGYQALLQEREEQHRRYISSLQKQISQLKEALEERSKQLKSLKDSLERIAVTAPAGYPGRVANQSRANLQEFLKNQLARAEVQAGNKLLNDWRLGLPGTLRRSLFTKIARDELTNAIETALQALNTPWEGDNFNHRRIYSPADFIEGISRIERDKGTLYELTFKGDRSQEFRRLVLFRPFGPLMKVTSERLQTGNMLINIIVPLAKRVEKFRHFMYNFREVCIRQDRRIHLTVVYFGKDQIREVKGILEKTSKEMHFRNFTLIQLNEEFSRGRGLDVGARTWKRGNVLLFFCDVDIYFSTEFLNSCRLNAQPGKKVFYPVLFSQYNPSLIHGQHNTKASLEQQLVINKDTGFWRDFGFGMTCQYRSDFINIGGFDVDIKGWGGEDVHLYRKYLHSRLLVVRAPSHALFHLWHEKRCSDELPPEQYKMCMQSKAMNEASHGQLGMLFFHHEVEAHLHKQINSRKL</sequence>
<evidence type="ECO:0000313" key="15">
    <source>
        <dbReference type="EMBL" id="KAJ8405702.1"/>
    </source>
</evidence>
<evidence type="ECO:0000256" key="6">
    <source>
        <dbReference type="ARBA" id="ARBA00022968"/>
    </source>
</evidence>
<evidence type="ECO:0000256" key="11">
    <source>
        <dbReference type="ARBA" id="ARBA00023180"/>
    </source>
</evidence>
<protein>
    <recommendedName>
        <fullName evidence="13">Hexosyltransferase</fullName>
        <ecNumber evidence="13">2.4.1.-</ecNumber>
    </recommendedName>
</protein>
<evidence type="ECO:0000256" key="9">
    <source>
        <dbReference type="ARBA" id="ARBA00023054"/>
    </source>
</evidence>
<dbReference type="EC" id="2.4.1.-" evidence="13"/>
<keyword evidence="5" id="KW-0479">Metal-binding</keyword>
<dbReference type="SUPFAM" id="SSF53448">
    <property type="entry name" value="Nucleotide-diphospho-sugar transferases"/>
    <property type="match status" value="1"/>
</dbReference>
<dbReference type="InterPro" id="IPR029044">
    <property type="entry name" value="Nucleotide-diphossugar_trans"/>
</dbReference>
<comment type="similarity">
    <text evidence="2 13">Belongs to the chondroitin N-acetylgalactosaminyltransferase family.</text>
</comment>
<dbReference type="PANTHER" id="PTHR12369">
    <property type="entry name" value="CHONDROITIN SYNTHASE"/>
    <property type="match status" value="1"/>
</dbReference>
<dbReference type="InterPro" id="IPR051227">
    <property type="entry name" value="CS_glycosyltransferase"/>
</dbReference>
<dbReference type="GO" id="GO:0032580">
    <property type="term" value="C:Golgi cisterna membrane"/>
    <property type="evidence" value="ECO:0007669"/>
    <property type="project" value="UniProtKB-SubCell"/>
</dbReference>
<dbReference type="PROSITE" id="PS51257">
    <property type="entry name" value="PROKAR_LIPOPROTEIN"/>
    <property type="match status" value="1"/>
</dbReference>
<comment type="catalytic activity">
    <reaction evidence="12">
        <text>3-O-(beta-D-GlcA-(1-&gt;3)-beta-D-Gal-(1-&gt;3)-beta-D-Gal-(1-&gt;4)-beta-D-Xyl)-L-seryl-[protein] + UDP-N-acetyl-alpha-D-galactosamine = 3-O-(beta-D-GalNAc-(1-&gt;4)-beta-D-GlcA-(1-&gt;3)-beta-D-Gal-(1-&gt;3)-beta-D-Gal-(1-&gt;4)-beta-D-Xyl)-L-seryl-[protein] + UDP + H(+)</text>
        <dbReference type="Rhea" id="RHEA:23464"/>
        <dbReference type="Rhea" id="RHEA-COMP:12573"/>
        <dbReference type="Rhea" id="RHEA-COMP:12575"/>
        <dbReference type="ChEBI" id="CHEBI:15378"/>
        <dbReference type="ChEBI" id="CHEBI:58223"/>
        <dbReference type="ChEBI" id="CHEBI:67138"/>
        <dbReference type="ChEBI" id="CHEBI:132093"/>
        <dbReference type="ChEBI" id="CHEBI:132105"/>
        <dbReference type="EC" id="2.4.1.174"/>
    </reaction>
</comment>
<organism evidence="15 16">
    <name type="scientific">Aldrovandia affinis</name>
    <dbReference type="NCBI Taxonomy" id="143900"/>
    <lineage>
        <taxon>Eukaryota</taxon>
        <taxon>Metazoa</taxon>
        <taxon>Chordata</taxon>
        <taxon>Craniata</taxon>
        <taxon>Vertebrata</taxon>
        <taxon>Euteleostomi</taxon>
        <taxon>Actinopterygii</taxon>
        <taxon>Neopterygii</taxon>
        <taxon>Teleostei</taxon>
        <taxon>Notacanthiformes</taxon>
        <taxon>Halosauridae</taxon>
        <taxon>Aldrovandia</taxon>
    </lineage>
</organism>
<proteinExistence type="inferred from homology"/>
<keyword evidence="4 13" id="KW-0812">Transmembrane</keyword>
<dbReference type="GO" id="GO:0046872">
    <property type="term" value="F:metal ion binding"/>
    <property type="evidence" value="ECO:0007669"/>
    <property type="project" value="UniProtKB-KW"/>
</dbReference>